<dbReference type="AlphaFoldDB" id="A0A1E5PLK4"/>
<comment type="caution">
    <text evidence="5">The sequence shown here is derived from an EMBL/GenBank/DDBJ whole genome shotgun (WGS) entry which is preliminary data.</text>
</comment>
<proteinExistence type="predicted"/>
<evidence type="ECO:0000313" key="5">
    <source>
        <dbReference type="EMBL" id="OEJ30405.1"/>
    </source>
</evidence>
<organism evidence="5 6">
    <name type="scientific">Streptomyces subrutilus</name>
    <dbReference type="NCBI Taxonomy" id="36818"/>
    <lineage>
        <taxon>Bacteria</taxon>
        <taxon>Bacillati</taxon>
        <taxon>Actinomycetota</taxon>
        <taxon>Actinomycetes</taxon>
        <taxon>Kitasatosporales</taxon>
        <taxon>Streptomycetaceae</taxon>
        <taxon>Streptomyces</taxon>
    </lineage>
</organism>
<evidence type="ECO:0000256" key="3">
    <source>
        <dbReference type="ARBA" id="ARBA00022989"/>
    </source>
</evidence>
<sequence length="179" mass="18802">MAVLRKLARPLLAAPFLTGGLRTLRRPEAVVEVAQPVVRVIGKYAPALAGDPRQLVRVTGSVQAAAGLMLATGRAPRLAALALAATLVPTSLAAHAFWTVEEPEERARQRAHFLTDLSALGGLLIAAADTHGKPSLAYRSRHALDHRHPVQAVRRPAEAAAASTVNRAKAVTGSLTGSR</sequence>
<evidence type="ECO:0000313" key="6">
    <source>
        <dbReference type="Proteomes" id="UP000095705"/>
    </source>
</evidence>
<reference evidence="5 6" key="1">
    <citation type="submission" date="2016-08" db="EMBL/GenBank/DDBJ databases">
        <title>The complete genome of Streptomyces subrutilus 10-1-1.</title>
        <authorList>
            <person name="Chen X."/>
        </authorList>
    </citation>
    <scope>NUCLEOTIDE SEQUENCE [LARGE SCALE GENOMIC DNA]</scope>
    <source>
        <strain evidence="5 6">10-1-1</strain>
    </source>
</reference>
<dbReference type="RefSeq" id="WP_069918550.1">
    <property type="nucleotide sequence ID" value="NZ_MEHK01000001.1"/>
</dbReference>
<comment type="subcellular location">
    <subcellularLocation>
        <location evidence="1">Membrane</location>
        <topology evidence="1">Multi-pass membrane protein</topology>
    </subcellularLocation>
</comment>
<evidence type="ECO:0000256" key="2">
    <source>
        <dbReference type="ARBA" id="ARBA00022692"/>
    </source>
</evidence>
<dbReference type="STRING" id="36818.BGK67_02690"/>
<name>A0A1E5PLK4_9ACTN</name>
<keyword evidence="3" id="KW-1133">Transmembrane helix</keyword>
<evidence type="ECO:0000256" key="1">
    <source>
        <dbReference type="ARBA" id="ARBA00004141"/>
    </source>
</evidence>
<dbReference type="InterPro" id="IPR032808">
    <property type="entry name" value="DoxX"/>
</dbReference>
<keyword evidence="6" id="KW-1185">Reference proteome</keyword>
<dbReference type="Pfam" id="PF07681">
    <property type="entry name" value="DoxX"/>
    <property type="match status" value="1"/>
</dbReference>
<gene>
    <name evidence="5" type="ORF">BGK67_02690</name>
</gene>
<protein>
    <submittedName>
        <fullName evidence="5">DoxX family protein</fullName>
    </submittedName>
</protein>
<dbReference type="EMBL" id="MEHK01000001">
    <property type="protein sequence ID" value="OEJ30405.1"/>
    <property type="molecule type" value="Genomic_DNA"/>
</dbReference>
<keyword evidence="4" id="KW-0472">Membrane</keyword>
<accession>A0A1E5PLK4</accession>
<keyword evidence="2" id="KW-0812">Transmembrane</keyword>
<dbReference type="Proteomes" id="UP000095705">
    <property type="component" value="Unassembled WGS sequence"/>
</dbReference>
<evidence type="ECO:0000256" key="4">
    <source>
        <dbReference type="ARBA" id="ARBA00023136"/>
    </source>
</evidence>
<dbReference type="GO" id="GO:0016020">
    <property type="term" value="C:membrane"/>
    <property type="evidence" value="ECO:0007669"/>
    <property type="project" value="UniProtKB-SubCell"/>
</dbReference>